<reference evidence="5" key="1">
    <citation type="journal article" date="2019" name="Database">
        <title>The radish genome database (RadishGD): an integrated information resource for radish genomics.</title>
        <authorList>
            <person name="Yu H.J."/>
            <person name="Baek S."/>
            <person name="Lee Y.J."/>
            <person name="Cho A."/>
            <person name="Mun J.H."/>
        </authorList>
    </citation>
    <scope>NUCLEOTIDE SEQUENCE [LARGE SCALE GENOMIC DNA]</scope>
    <source>
        <strain evidence="5">cv. WK10039</strain>
    </source>
</reference>
<organism evidence="5 6">
    <name type="scientific">Raphanus sativus</name>
    <name type="common">Radish</name>
    <name type="synonym">Raphanus raphanistrum var. sativus</name>
    <dbReference type="NCBI Taxonomy" id="3726"/>
    <lineage>
        <taxon>Eukaryota</taxon>
        <taxon>Viridiplantae</taxon>
        <taxon>Streptophyta</taxon>
        <taxon>Embryophyta</taxon>
        <taxon>Tracheophyta</taxon>
        <taxon>Spermatophyta</taxon>
        <taxon>Magnoliopsida</taxon>
        <taxon>eudicotyledons</taxon>
        <taxon>Gunneridae</taxon>
        <taxon>Pentapetalae</taxon>
        <taxon>rosids</taxon>
        <taxon>malvids</taxon>
        <taxon>Brassicales</taxon>
        <taxon>Brassicaceae</taxon>
        <taxon>Brassiceae</taxon>
        <taxon>Raphanus</taxon>
    </lineage>
</organism>
<dbReference type="GeneID" id="108852025"/>
<dbReference type="InterPro" id="IPR053192">
    <property type="entry name" value="Vacuole_Formation_Reg"/>
</dbReference>
<keyword evidence="3" id="KW-0862">Zinc</keyword>
<dbReference type="OrthoDB" id="938199at2759"/>
<dbReference type="InterPro" id="IPR054483">
    <property type="entry name" value="DC1-like_CT"/>
</dbReference>
<gene>
    <name evidence="6" type="primary">LOC108852025</name>
</gene>
<dbReference type="GO" id="GO:0046872">
    <property type="term" value="F:metal ion binding"/>
    <property type="evidence" value="ECO:0007669"/>
    <property type="project" value="UniProtKB-KW"/>
</dbReference>
<keyword evidence="1" id="KW-0479">Metal-binding</keyword>
<feature type="domain" description="Phorbol-ester/DAG-type" evidence="4">
    <location>
        <begin position="525"/>
        <end position="581"/>
    </location>
</feature>
<dbReference type="SUPFAM" id="SSF57889">
    <property type="entry name" value="Cysteine-rich domain"/>
    <property type="match status" value="5"/>
</dbReference>
<feature type="domain" description="Phorbol-ester/DAG-type" evidence="4">
    <location>
        <begin position="129"/>
        <end position="185"/>
    </location>
</feature>
<dbReference type="InterPro" id="IPR004146">
    <property type="entry name" value="DC1"/>
</dbReference>
<evidence type="ECO:0000256" key="1">
    <source>
        <dbReference type="ARBA" id="ARBA00022723"/>
    </source>
</evidence>
<feature type="domain" description="Phorbol-ester/DAG-type" evidence="4">
    <location>
        <begin position="381"/>
        <end position="440"/>
    </location>
</feature>
<sequence length="640" mass="72701">MDTTISPMYKISTHEHPLFFSAMFIERKCDGCHVIGIMYGSYFCNEAYCNCRFHKVCAESPLEINHHPSHPEHPLLLTKMSPAEDGTPCDFCGQEILSTCYNCSTCKFKVDLICGTKPSPSVIEQPVCHDHTLVFFKKQILKEDQVTCEICKESISGPSYSCRKCNNVYFHLDCVHISKEVDHPCHSSHPLKIMTSESLIDDDDAQKSCCFCFVQPKKVIYHCSICNFTLCLGCTKRPPLPVVDDAKTHTHPLTLFSSKIKFTCKVAGMEIDSYESYICLKCDFVVSVYSVGIPRIININRHDHRISFTHHLGYKGAKCGICRESVSQYYGAYSCSICPNYVVHSGCAADFDIWDGVELEGIPETSEDIAPFKVMGDNLIRHFSHDKHSLLFLKDYDMVGDDYERYQCEACISPIGFGPVYSCQACRFVLHEKCAYFPIKKKLVFGPSPYKLENQDVHCSSISEPFVHNGHLHPLYFLKTTEIRNCNACRRDRDGYILTCSACNFDLCLYCATLPENIWHISDEHPLTIYYGGKEATSKNWCEVCEMELDSSKWFFICSDCGVTLHVGCVLGDFSRLTPNCSIPFEGREYLAILNCQNSRPFCRHCHDRCTAPVILQYKDDDEQNEYICSIPCLLSQFGS</sequence>
<dbReference type="AlphaFoldDB" id="A0A6J0NB02"/>
<keyword evidence="5" id="KW-1185">Reference proteome</keyword>
<dbReference type="PANTHER" id="PTHR32410:SF159">
    <property type="entry name" value="CYSTEINE_HISTIDINE-RICH C1 DOMAIN FAMILY PROTEIN"/>
    <property type="match status" value="1"/>
</dbReference>
<evidence type="ECO:0000313" key="5">
    <source>
        <dbReference type="Proteomes" id="UP000504610"/>
    </source>
</evidence>
<dbReference type="InterPro" id="IPR046349">
    <property type="entry name" value="C1-like_sf"/>
</dbReference>
<evidence type="ECO:0000259" key="4">
    <source>
        <dbReference type="SMART" id="SM00109"/>
    </source>
</evidence>
<dbReference type="SMART" id="SM00109">
    <property type="entry name" value="C1"/>
    <property type="match status" value="4"/>
</dbReference>
<dbReference type="RefSeq" id="XP_018481013.1">
    <property type="nucleotide sequence ID" value="XM_018625511.2"/>
</dbReference>
<dbReference type="InterPro" id="IPR002219">
    <property type="entry name" value="PKC_DAG/PE"/>
</dbReference>
<dbReference type="Proteomes" id="UP000504610">
    <property type="component" value="Chromosome 4"/>
</dbReference>
<feature type="domain" description="Phorbol-ester/DAG-type" evidence="4">
    <location>
        <begin position="302"/>
        <end position="353"/>
    </location>
</feature>
<reference evidence="6" key="2">
    <citation type="submission" date="2025-08" db="UniProtKB">
        <authorList>
            <consortium name="RefSeq"/>
        </authorList>
    </citation>
    <scope>IDENTIFICATION</scope>
    <source>
        <tissue evidence="6">Leaf</tissue>
    </source>
</reference>
<protein>
    <submittedName>
        <fullName evidence="6">Uncharacterized protein LOC108852025</fullName>
    </submittedName>
</protein>
<evidence type="ECO:0000256" key="3">
    <source>
        <dbReference type="ARBA" id="ARBA00022833"/>
    </source>
</evidence>
<evidence type="ECO:0000313" key="6">
    <source>
        <dbReference type="RefSeq" id="XP_018481013.1"/>
    </source>
</evidence>
<dbReference type="KEGG" id="rsz:108852025"/>
<keyword evidence="2" id="KW-0677">Repeat</keyword>
<accession>A0A6J0NB02</accession>
<name>A0A6J0NB02_RAPSA</name>
<evidence type="ECO:0000256" key="2">
    <source>
        <dbReference type="ARBA" id="ARBA00022737"/>
    </source>
</evidence>
<dbReference type="Pfam" id="PF03107">
    <property type="entry name" value="C1_2"/>
    <property type="match status" value="7"/>
</dbReference>
<dbReference type="Pfam" id="PF22926">
    <property type="entry name" value="C1-like_CT"/>
    <property type="match status" value="1"/>
</dbReference>
<dbReference type="PANTHER" id="PTHR32410">
    <property type="entry name" value="CYSTEINE/HISTIDINE-RICH C1 DOMAIN FAMILY PROTEIN"/>
    <property type="match status" value="1"/>
</dbReference>
<proteinExistence type="predicted"/>